<dbReference type="Proteomes" id="UP000189670">
    <property type="component" value="Unassembled WGS sequence"/>
</dbReference>
<dbReference type="PANTHER" id="PTHR42188:SF1">
    <property type="entry name" value="23S RRNA-SPECIFIC ENDONUCLEASE VAPC20"/>
    <property type="match status" value="1"/>
</dbReference>
<feature type="domain" description="PIN" evidence="1">
    <location>
        <begin position="6"/>
        <end position="132"/>
    </location>
</feature>
<dbReference type="Pfam" id="PF01850">
    <property type="entry name" value="PIN"/>
    <property type="match status" value="1"/>
</dbReference>
<dbReference type="GO" id="GO:0016075">
    <property type="term" value="P:rRNA catabolic process"/>
    <property type="evidence" value="ECO:0007669"/>
    <property type="project" value="TreeGrafter"/>
</dbReference>
<evidence type="ECO:0000313" key="2">
    <source>
        <dbReference type="EMBL" id="ETR64948.1"/>
    </source>
</evidence>
<sequence>MMLNKIFIDTGAYLARFHKRDRRHEDSVKIWDIIKANSSIKTYTTNHVIDELATLLARRTNYEFSGTKLREIYKSKYPIIIRPGNEDEKESIKIFNKYSDHQISFTDCLSFVVMKRLEITQVFTFDKHFQYAGFTIVP</sequence>
<comment type="caution">
    <text evidence="2">The sequence shown here is derived from an EMBL/GenBank/DDBJ whole genome shotgun (WGS) entry which is preliminary data.</text>
</comment>
<dbReference type="PANTHER" id="PTHR42188">
    <property type="entry name" value="23S RRNA-SPECIFIC ENDONUCLEASE VAPC20"/>
    <property type="match status" value="1"/>
</dbReference>
<proteinExistence type="predicted"/>
<dbReference type="AlphaFoldDB" id="A0A1V1NQW0"/>
<protein>
    <submittedName>
        <fullName evidence="2">PilT domain-containing protein</fullName>
    </submittedName>
</protein>
<organism evidence="2 3">
    <name type="scientific">Candidatus Magnetoglobus multicellularis str. Araruama</name>
    <dbReference type="NCBI Taxonomy" id="890399"/>
    <lineage>
        <taxon>Bacteria</taxon>
        <taxon>Pseudomonadati</taxon>
        <taxon>Thermodesulfobacteriota</taxon>
        <taxon>Desulfobacteria</taxon>
        <taxon>Desulfobacterales</taxon>
        <taxon>Desulfobacteraceae</taxon>
        <taxon>Candidatus Magnetoglobus</taxon>
    </lineage>
</organism>
<dbReference type="EMBL" id="ATBP01003404">
    <property type="protein sequence ID" value="ETR64948.1"/>
    <property type="molecule type" value="Genomic_DNA"/>
</dbReference>
<dbReference type="SUPFAM" id="SSF88723">
    <property type="entry name" value="PIN domain-like"/>
    <property type="match status" value="1"/>
</dbReference>
<dbReference type="GO" id="GO:0004521">
    <property type="term" value="F:RNA endonuclease activity"/>
    <property type="evidence" value="ECO:0007669"/>
    <property type="project" value="InterPro"/>
</dbReference>
<accession>A0A1V1NQW0</accession>
<dbReference type="Gene3D" id="3.40.50.1010">
    <property type="entry name" value="5'-nuclease"/>
    <property type="match status" value="1"/>
</dbReference>
<name>A0A1V1NQW0_9BACT</name>
<dbReference type="InterPro" id="IPR029060">
    <property type="entry name" value="PIN-like_dom_sf"/>
</dbReference>
<gene>
    <name evidence="2" type="ORF">OMM_15069</name>
</gene>
<reference evidence="3" key="1">
    <citation type="submission" date="2012-11" db="EMBL/GenBank/DDBJ databases">
        <authorList>
            <person name="Lucero-Rivera Y.E."/>
            <person name="Tovar-Ramirez D."/>
        </authorList>
    </citation>
    <scope>NUCLEOTIDE SEQUENCE [LARGE SCALE GENOMIC DNA]</scope>
    <source>
        <strain evidence="3">Araruama</strain>
    </source>
</reference>
<dbReference type="InterPro" id="IPR039018">
    <property type="entry name" value="VapC20-like"/>
</dbReference>
<evidence type="ECO:0000313" key="3">
    <source>
        <dbReference type="Proteomes" id="UP000189670"/>
    </source>
</evidence>
<evidence type="ECO:0000259" key="1">
    <source>
        <dbReference type="Pfam" id="PF01850"/>
    </source>
</evidence>
<dbReference type="InterPro" id="IPR002716">
    <property type="entry name" value="PIN_dom"/>
</dbReference>